<dbReference type="CDD" id="cd03080">
    <property type="entry name" value="GST_N_Metaxin_like"/>
    <property type="match status" value="1"/>
</dbReference>
<dbReference type="STRING" id="1470434.AZF00_05980"/>
<dbReference type="InterPro" id="IPR040079">
    <property type="entry name" value="Glutathione_S-Trfase"/>
</dbReference>
<evidence type="ECO:0000259" key="1">
    <source>
        <dbReference type="Pfam" id="PF17171"/>
    </source>
</evidence>
<dbReference type="EMBL" id="CP014544">
    <property type="protein sequence ID" value="AMO67877.1"/>
    <property type="molecule type" value="Genomic_DNA"/>
</dbReference>
<accession>A0A127M3U1</accession>
<dbReference type="Pfam" id="PF17171">
    <property type="entry name" value="GST_C_6"/>
    <property type="match status" value="1"/>
</dbReference>
<dbReference type="InterPro" id="IPR036282">
    <property type="entry name" value="Glutathione-S-Trfase_C_sf"/>
</dbReference>
<keyword evidence="3" id="KW-0808">Transferase</keyword>
<dbReference type="SUPFAM" id="SSF52833">
    <property type="entry name" value="Thioredoxin-like"/>
    <property type="match status" value="1"/>
</dbReference>
<dbReference type="KEGG" id="zal:AZF00_05980"/>
<organism evidence="3 4">
    <name type="scientific">Zhongshania aliphaticivorans</name>
    <dbReference type="NCBI Taxonomy" id="1470434"/>
    <lineage>
        <taxon>Bacteria</taxon>
        <taxon>Pseudomonadati</taxon>
        <taxon>Pseudomonadota</taxon>
        <taxon>Gammaproteobacteria</taxon>
        <taxon>Cellvibrionales</taxon>
        <taxon>Spongiibacteraceae</taxon>
        <taxon>Zhongshania</taxon>
    </lineage>
</organism>
<feature type="domain" description="Metaxin glutathione S-transferase" evidence="1">
    <location>
        <begin position="166"/>
        <end position="226"/>
    </location>
</feature>
<dbReference type="Pfam" id="PF17172">
    <property type="entry name" value="GST_N_4"/>
    <property type="match status" value="1"/>
</dbReference>
<sequence>MITLYGFKQAFGLVDASPFVLKVDAFLRMAQLPYKLTSSVAYLRKSPKGKLPFIEDGNAKIGDSSFIFEYLNQKPEVTLNDWLSAEQRAQAYLIGKSLDENFYWCLLYSRWICDDNWPKTRQVFFGHLPFPFSSIVPFAVRRATRSALYKQGMGRHSAAEIEHIFNRSLASLSTLLGDKRYIMGERVCELDATVFGMLAQFILADVDSRFNTIARGYPNLQRYCDNFAQRYYGAAA</sequence>
<dbReference type="Gene3D" id="1.20.1050.10">
    <property type="match status" value="1"/>
</dbReference>
<protein>
    <submittedName>
        <fullName evidence="3">Glutathione S-transferase</fullName>
    </submittedName>
</protein>
<dbReference type="Proteomes" id="UP000074119">
    <property type="component" value="Chromosome"/>
</dbReference>
<gene>
    <name evidence="3" type="ORF">AZF00_05980</name>
</gene>
<evidence type="ECO:0000313" key="4">
    <source>
        <dbReference type="Proteomes" id="UP000074119"/>
    </source>
</evidence>
<proteinExistence type="predicted"/>
<dbReference type="InterPro" id="IPR036249">
    <property type="entry name" value="Thioredoxin-like_sf"/>
</dbReference>
<dbReference type="InterPro" id="IPR026928">
    <property type="entry name" value="FAX/IsoI-like"/>
</dbReference>
<dbReference type="InterPro" id="IPR012336">
    <property type="entry name" value="Thioredoxin-like_fold"/>
</dbReference>
<dbReference type="Gene3D" id="3.40.30.10">
    <property type="entry name" value="Glutaredoxin"/>
    <property type="match status" value="1"/>
</dbReference>
<dbReference type="CDD" id="cd03193">
    <property type="entry name" value="GST_C_Metaxin"/>
    <property type="match status" value="1"/>
</dbReference>
<dbReference type="SFLD" id="SFLDG01200">
    <property type="entry name" value="SUF1.1"/>
    <property type="match status" value="1"/>
</dbReference>
<dbReference type="GO" id="GO:0016740">
    <property type="term" value="F:transferase activity"/>
    <property type="evidence" value="ECO:0007669"/>
    <property type="project" value="UniProtKB-KW"/>
</dbReference>
<dbReference type="InterPro" id="IPR033468">
    <property type="entry name" value="Metaxin_GST"/>
</dbReference>
<dbReference type="GO" id="GO:0005737">
    <property type="term" value="C:cytoplasm"/>
    <property type="evidence" value="ECO:0007669"/>
    <property type="project" value="TreeGrafter"/>
</dbReference>
<evidence type="ECO:0000259" key="2">
    <source>
        <dbReference type="Pfam" id="PF17172"/>
    </source>
</evidence>
<name>A0A127M3U1_9GAMM</name>
<dbReference type="SFLD" id="SFLDG01180">
    <property type="entry name" value="SUF1"/>
    <property type="match status" value="1"/>
</dbReference>
<evidence type="ECO:0000313" key="3">
    <source>
        <dbReference type="EMBL" id="AMO67877.1"/>
    </source>
</evidence>
<dbReference type="PANTHER" id="PTHR12289">
    <property type="entry name" value="METAXIN RELATED"/>
    <property type="match status" value="1"/>
</dbReference>
<dbReference type="SFLD" id="SFLDS00019">
    <property type="entry name" value="Glutathione_Transferase_(cytos"/>
    <property type="match status" value="1"/>
</dbReference>
<dbReference type="InterPro" id="IPR050931">
    <property type="entry name" value="Mito_Protein_Transport_Metaxin"/>
</dbReference>
<dbReference type="SUPFAM" id="SSF47616">
    <property type="entry name" value="GST C-terminal domain-like"/>
    <property type="match status" value="1"/>
</dbReference>
<dbReference type="AlphaFoldDB" id="A0A127M3U1"/>
<dbReference type="PANTHER" id="PTHR12289:SF41">
    <property type="entry name" value="FAILED AXON CONNECTIONS-RELATED"/>
    <property type="match status" value="1"/>
</dbReference>
<dbReference type="RefSeq" id="WP_008246952.1">
    <property type="nucleotide sequence ID" value="NZ_CP014544.1"/>
</dbReference>
<reference evidence="3 4" key="1">
    <citation type="submission" date="2015-12" db="EMBL/GenBank/DDBJ databases">
        <authorList>
            <person name="Shamseldin A."/>
            <person name="Moawad H."/>
            <person name="Abd El-Rahim W.M."/>
            <person name="Sadowsky M.J."/>
        </authorList>
    </citation>
    <scope>NUCLEOTIDE SEQUENCE [LARGE SCALE GENOMIC DNA]</scope>
    <source>
        <strain evidence="3 4">SM2</strain>
    </source>
</reference>
<feature type="domain" description="Thioredoxin-like fold" evidence="2">
    <location>
        <begin position="18"/>
        <end position="116"/>
    </location>
</feature>